<comment type="caution">
    <text evidence="2">The sequence shown here is derived from an EMBL/GenBank/DDBJ whole genome shotgun (WGS) entry which is preliminary data.</text>
</comment>
<feature type="compositionally biased region" description="Polar residues" evidence="1">
    <location>
        <begin position="11"/>
        <end position="22"/>
    </location>
</feature>
<evidence type="ECO:0000313" key="2">
    <source>
        <dbReference type="EMBL" id="KAG5630900.1"/>
    </source>
</evidence>
<evidence type="ECO:0000256" key="1">
    <source>
        <dbReference type="SAM" id="MobiDB-lite"/>
    </source>
</evidence>
<keyword evidence="3" id="KW-1185">Reference proteome</keyword>
<evidence type="ECO:0008006" key="4">
    <source>
        <dbReference type="Google" id="ProtNLM"/>
    </source>
</evidence>
<sequence>MESLFNEYAKPNSNDKSGQLSSTKKRRWIVDGKCVHCGRVRYYHSHYTGTASLRRHVKCCLENRNQNRQLSRIDD</sequence>
<dbReference type="EMBL" id="JACXVP010000001">
    <property type="protein sequence ID" value="KAG5630900.1"/>
    <property type="molecule type" value="Genomic_DNA"/>
</dbReference>
<organism evidence="2 3">
    <name type="scientific">Solanum commersonii</name>
    <name type="common">Commerson's wild potato</name>
    <name type="synonym">Commerson's nightshade</name>
    <dbReference type="NCBI Taxonomy" id="4109"/>
    <lineage>
        <taxon>Eukaryota</taxon>
        <taxon>Viridiplantae</taxon>
        <taxon>Streptophyta</taxon>
        <taxon>Embryophyta</taxon>
        <taxon>Tracheophyta</taxon>
        <taxon>Spermatophyta</taxon>
        <taxon>Magnoliopsida</taxon>
        <taxon>eudicotyledons</taxon>
        <taxon>Gunneridae</taxon>
        <taxon>Pentapetalae</taxon>
        <taxon>asterids</taxon>
        <taxon>lamiids</taxon>
        <taxon>Solanales</taxon>
        <taxon>Solanaceae</taxon>
        <taxon>Solanoideae</taxon>
        <taxon>Solaneae</taxon>
        <taxon>Solanum</taxon>
    </lineage>
</organism>
<dbReference type="Proteomes" id="UP000824120">
    <property type="component" value="Chromosome 1"/>
</dbReference>
<evidence type="ECO:0000313" key="3">
    <source>
        <dbReference type="Proteomes" id="UP000824120"/>
    </source>
</evidence>
<name>A0A9J6B2N1_SOLCO</name>
<feature type="region of interest" description="Disordered" evidence="1">
    <location>
        <begin position="1"/>
        <end position="24"/>
    </location>
</feature>
<dbReference type="AlphaFoldDB" id="A0A9J6B2N1"/>
<proteinExistence type="predicted"/>
<dbReference type="OrthoDB" id="1734923at2759"/>
<reference evidence="2 3" key="1">
    <citation type="submission" date="2020-09" db="EMBL/GenBank/DDBJ databases">
        <title>De no assembly of potato wild relative species, Solanum commersonii.</title>
        <authorList>
            <person name="Cho K."/>
        </authorList>
    </citation>
    <scope>NUCLEOTIDE SEQUENCE [LARGE SCALE GENOMIC DNA]</scope>
    <source>
        <strain evidence="2">LZ3.2</strain>
        <tissue evidence="2">Leaf</tissue>
    </source>
</reference>
<protein>
    <recommendedName>
        <fullName evidence="4">BED-type domain-containing protein</fullName>
    </recommendedName>
</protein>
<gene>
    <name evidence="2" type="ORF">H5410_002617</name>
</gene>
<accession>A0A9J6B2N1</accession>